<reference evidence="2 3" key="1">
    <citation type="submission" date="2019-06" db="EMBL/GenBank/DDBJ databases">
        <title>Draft genome of C. phoceense Strain 272.</title>
        <authorList>
            <person name="Pacheco L.G.C."/>
            <person name="Barberis C.M."/>
            <person name="Almuzara M.N."/>
            <person name="Traglia G.M."/>
            <person name="Santos C.S."/>
            <person name="Rocha D.J.P.G."/>
            <person name="Aguiar E.R.G.R."/>
            <person name="Vay C.A."/>
        </authorList>
    </citation>
    <scope>NUCLEOTIDE SEQUENCE [LARGE SCALE GENOMIC DNA]</scope>
    <source>
        <strain evidence="2 3">272</strain>
    </source>
</reference>
<dbReference type="STRING" id="1686286.GCA_900092335_02132"/>
<keyword evidence="2" id="KW-0378">Hydrolase</keyword>
<dbReference type="InterPro" id="IPR029058">
    <property type="entry name" value="AB_hydrolase_fold"/>
</dbReference>
<accession>A0A540R9Z1</accession>
<dbReference type="EMBL" id="VHIR01000001">
    <property type="protein sequence ID" value="TQE44560.1"/>
    <property type="molecule type" value="Genomic_DNA"/>
</dbReference>
<dbReference type="InterPro" id="IPR022742">
    <property type="entry name" value="Hydrolase_4"/>
</dbReference>
<feature type="domain" description="Serine aminopeptidase S33" evidence="1">
    <location>
        <begin position="56"/>
        <end position="242"/>
    </location>
</feature>
<evidence type="ECO:0000313" key="2">
    <source>
        <dbReference type="EMBL" id="TQE44560.1"/>
    </source>
</evidence>
<dbReference type="PANTHER" id="PTHR11614">
    <property type="entry name" value="PHOSPHOLIPASE-RELATED"/>
    <property type="match status" value="1"/>
</dbReference>
<dbReference type="Pfam" id="PF12146">
    <property type="entry name" value="Hydrolase_4"/>
    <property type="match status" value="1"/>
</dbReference>
<gene>
    <name evidence="2" type="ORF">EJK80_00240</name>
</gene>
<dbReference type="Proteomes" id="UP000318080">
    <property type="component" value="Unassembled WGS sequence"/>
</dbReference>
<protein>
    <submittedName>
        <fullName evidence="2">Alpha/beta hydrolase</fullName>
    </submittedName>
</protein>
<dbReference type="GO" id="GO:0016787">
    <property type="term" value="F:hydrolase activity"/>
    <property type="evidence" value="ECO:0007669"/>
    <property type="project" value="UniProtKB-KW"/>
</dbReference>
<name>A0A540R9Z1_9CORY</name>
<comment type="caution">
    <text evidence="2">The sequence shown here is derived from an EMBL/GenBank/DDBJ whole genome shotgun (WGS) entry which is preliminary data.</text>
</comment>
<dbReference type="SUPFAM" id="SSF53474">
    <property type="entry name" value="alpha/beta-Hydrolases"/>
    <property type="match status" value="1"/>
</dbReference>
<organism evidence="2 3">
    <name type="scientific">Corynebacterium phoceense</name>
    <dbReference type="NCBI Taxonomy" id="1686286"/>
    <lineage>
        <taxon>Bacteria</taxon>
        <taxon>Bacillati</taxon>
        <taxon>Actinomycetota</taxon>
        <taxon>Actinomycetes</taxon>
        <taxon>Mycobacteriales</taxon>
        <taxon>Corynebacteriaceae</taxon>
        <taxon>Corynebacterium</taxon>
    </lineage>
</organism>
<evidence type="ECO:0000313" key="3">
    <source>
        <dbReference type="Proteomes" id="UP000318080"/>
    </source>
</evidence>
<dbReference type="AlphaFoldDB" id="A0A540R9Z1"/>
<proteinExistence type="predicted"/>
<dbReference type="InterPro" id="IPR051044">
    <property type="entry name" value="MAG_DAG_Lipase"/>
</dbReference>
<evidence type="ECO:0000259" key="1">
    <source>
        <dbReference type="Pfam" id="PF12146"/>
    </source>
</evidence>
<sequence>MDKLVHMSTELHWTEDMLGPDFTQATLPLGPDPDGQGDVSATLVAYKRDTPDFSQRPALLWVHGMTDYFFDAHVAQHYQELGYAFYAVDLRKCGRSRREGHTWHYISDLTLYYQDLDAALAAIPNSRVVPMGHSTGGLICALWLDAEHPEQVPGLILNGPWLDMMSVPRPVVKALSPVIDRAGKRFPMLAFPGGNLTAFGDSMHASKYGEWDYDLTLKPLGGHRKYVGWLRAIFGGFAKLHRGVDVGVPYLTICSTRSILGKPYSEEINYVDCVVDVTQTMHWAPTLGKECTLRPIHGARHEAFASRLEIRPEVFRTVDDWLATHLPAEPTPSH</sequence>
<keyword evidence="3" id="KW-1185">Reference proteome</keyword>
<dbReference type="Gene3D" id="3.40.50.1820">
    <property type="entry name" value="alpha/beta hydrolase"/>
    <property type="match status" value="1"/>
</dbReference>